<name>A0ABQ8YDT0_9EUKA</name>
<accession>A0ABQ8YDT0</accession>
<feature type="compositionally biased region" description="Basic residues" evidence="2">
    <location>
        <begin position="23"/>
        <end position="34"/>
    </location>
</feature>
<evidence type="ECO:0000256" key="2">
    <source>
        <dbReference type="SAM" id="MobiDB-lite"/>
    </source>
</evidence>
<evidence type="ECO:0000313" key="4">
    <source>
        <dbReference type="Proteomes" id="UP001150062"/>
    </source>
</evidence>
<feature type="region of interest" description="Disordered" evidence="2">
    <location>
        <begin position="1"/>
        <end position="56"/>
    </location>
</feature>
<protein>
    <submittedName>
        <fullName evidence="3">Uncharacterized protein</fullName>
    </submittedName>
</protein>
<comment type="caution">
    <text evidence="3">The sequence shown here is derived from an EMBL/GenBank/DDBJ whole genome shotgun (WGS) entry which is preliminary data.</text>
</comment>
<feature type="compositionally biased region" description="Basic residues" evidence="2">
    <location>
        <begin position="284"/>
        <end position="295"/>
    </location>
</feature>
<reference evidence="3" key="1">
    <citation type="submission" date="2022-08" db="EMBL/GenBank/DDBJ databases">
        <title>Novel sulfate-reducing endosymbionts in the free-living metamonad Anaeramoeba.</title>
        <authorList>
            <person name="Jerlstrom-Hultqvist J."/>
            <person name="Cepicka I."/>
            <person name="Gallot-Lavallee L."/>
            <person name="Salas-Leiva D."/>
            <person name="Curtis B.A."/>
            <person name="Zahonova K."/>
            <person name="Pipaliya S."/>
            <person name="Dacks J."/>
            <person name="Roger A.J."/>
        </authorList>
    </citation>
    <scope>NUCLEOTIDE SEQUENCE</scope>
    <source>
        <strain evidence="3">Schooner1</strain>
    </source>
</reference>
<keyword evidence="4" id="KW-1185">Reference proteome</keyword>
<sequence length="295" mass="34990">MDTKSIKNLIRSEKARKYLREKSKNRRKNYHQKKEKTTVNYRDRAEERRTGIFQSGTKPIKGLDYDILAQQKYEERKRKIIEEREKRILATTDGKQTQVTKRKPKEFTFKTPIGKSVALYLGSVFQRTHNKQLFNHKVNYLFEPDSKEGSTELLDGVPEVETLEKKKSVSQLTRFSNVTHPTKFLNDLKKIRNEFQQVGFSINEYQKTKKRKDFELQATEIRNQLEENQKKILEIESRIISDTKKDIEDEESGVDMFNFSSEEDNNVLERKRQDIEMVGSKSKSQTKKLKKRKKN</sequence>
<proteinExistence type="predicted"/>
<feature type="coiled-coil region" evidence="1">
    <location>
        <begin position="211"/>
        <end position="238"/>
    </location>
</feature>
<feature type="region of interest" description="Disordered" evidence="2">
    <location>
        <begin position="251"/>
        <end position="295"/>
    </location>
</feature>
<feature type="compositionally biased region" description="Basic and acidic residues" evidence="2">
    <location>
        <begin position="35"/>
        <end position="50"/>
    </location>
</feature>
<evidence type="ECO:0000256" key="1">
    <source>
        <dbReference type="SAM" id="Coils"/>
    </source>
</evidence>
<keyword evidence="1" id="KW-0175">Coiled coil</keyword>
<dbReference type="EMBL" id="JAOAOG010000173">
    <property type="protein sequence ID" value="KAJ6242743.1"/>
    <property type="molecule type" value="Genomic_DNA"/>
</dbReference>
<dbReference type="Proteomes" id="UP001150062">
    <property type="component" value="Unassembled WGS sequence"/>
</dbReference>
<evidence type="ECO:0000313" key="3">
    <source>
        <dbReference type="EMBL" id="KAJ6242743.1"/>
    </source>
</evidence>
<feature type="compositionally biased region" description="Basic and acidic residues" evidence="2">
    <location>
        <begin position="1"/>
        <end position="22"/>
    </location>
</feature>
<gene>
    <name evidence="3" type="ORF">M0813_02591</name>
</gene>
<organism evidence="3 4">
    <name type="scientific">Anaeramoeba flamelloides</name>
    <dbReference type="NCBI Taxonomy" id="1746091"/>
    <lineage>
        <taxon>Eukaryota</taxon>
        <taxon>Metamonada</taxon>
        <taxon>Anaeramoebidae</taxon>
        <taxon>Anaeramoeba</taxon>
    </lineage>
</organism>